<dbReference type="RefSeq" id="WP_166858484.1">
    <property type="nucleotide sequence ID" value="NZ_JAAQOM010000004.1"/>
</dbReference>
<proteinExistence type="inferred from homology"/>
<dbReference type="InterPro" id="IPR036291">
    <property type="entry name" value="NAD(P)-bd_dom_sf"/>
</dbReference>
<name>A0ABX0P9J6_9BURK</name>
<dbReference type="Pfam" id="PF13561">
    <property type="entry name" value="adh_short_C2"/>
    <property type="match status" value="1"/>
</dbReference>
<keyword evidence="4" id="KW-1185">Reference proteome</keyword>
<dbReference type="Proteomes" id="UP000716322">
    <property type="component" value="Unassembled WGS sequence"/>
</dbReference>
<comment type="caution">
    <text evidence="3">The sequence shown here is derived from an EMBL/GenBank/DDBJ whole genome shotgun (WGS) entry which is preliminary data.</text>
</comment>
<dbReference type="PRINTS" id="PR00081">
    <property type="entry name" value="GDHRDH"/>
</dbReference>
<dbReference type="CDD" id="cd08930">
    <property type="entry name" value="SDR_c8"/>
    <property type="match status" value="1"/>
</dbReference>
<dbReference type="InterPro" id="IPR002347">
    <property type="entry name" value="SDR_fam"/>
</dbReference>
<evidence type="ECO:0000256" key="1">
    <source>
        <dbReference type="ARBA" id="ARBA00006484"/>
    </source>
</evidence>
<dbReference type="NCBIfam" id="NF006619">
    <property type="entry name" value="PRK09186.1"/>
    <property type="match status" value="1"/>
</dbReference>
<reference evidence="3 4" key="1">
    <citation type="submission" date="2020-03" db="EMBL/GenBank/DDBJ databases">
        <title>Genome sequence of strain Massilia sp. TW-1.</title>
        <authorList>
            <person name="Chaudhary D.K."/>
        </authorList>
    </citation>
    <scope>NUCLEOTIDE SEQUENCE [LARGE SCALE GENOMIC DNA]</scope>
    <source>
        <strain evidence="3 4">TW-1</strain>
    </source>
</reference>
<keyword evidence="2" id="KW-0560">Oxidoreductase</keyword>
<sequence length="255" mass="27643">MLNGKVIVVTGGAGLLGRQFCSAIAEHGGLVVVADRDSAAAESVAADISVRHPGLAVPEVLDITSKTSVADLIARLQQRHGHVDAVVNNAYPRNRNYGRRFEDVQYEDFCENVGLHLGGYFLVSQQFALFFKQQGWGNIVNMSSIYGSIAPRFDVYEGTTMTMPVEYAGIKAAVVHLTLYLAQYFKRDGIRANCLSPGGIFDNQAESFVQRYNSKAGKKGMLDAADMVGALVFLLSDASKHMTGQNLIVDDGFSL</sequence>
<evidence type="ECO:0000256" key="2">
    <source>
        <dbReference type="ARBA" id="ARBA00023002"/>
    </source>
</evidence>
<evidence type="ECO:0000313" key="4">
    <source>
        <dbReference type="Proteomes" id="UP000716322"/>
    </source>
</evidence>
<dbReference type="EMBL" id="JAAQOM010000004">
    <property type="protein sequence ID" value="NIA53697.1"/>
    <property type="molecule type" value="Genomic_DNA"/>
</dbReference>
<dbReference type="Gene3D" id="3.40.50.720">
    <property type="entry name" value="NAD(P)-binding Rossmann-like Domain"/>
    <property type="match status" value="1"/>
</dbReference>
<comment type="similarity">
    <text evidence="1">Belongs to the short-chain dehydrogenases/reductases (SDR) family.</text>
</comment>
<gene>
    <name evidence="3" type="ORF">HAV22_08520</name>
</gene>
<organism evidence="3 4">
    <name type="scientific">Telluria antibiotica</name>
    <dbReference type="NCBI Taxonomy" id="2717319"/>
    <lineage>
        <taxon>Bacteria</taxon>
        <taxon>Pseudomonadati</taxon>
        <taxon>Pseudomonadota</taxon>
        <taxon>Betaproteobacteria</taxon>
        <taxon>Burkholderiales</taxon>
        <taxon>Oxalobacteraceae</taxon>
        <taxon>Telluria group</taxon>
        <taxon>Telluria</taxon>
    </lineage>
</organism>
<dbReference type="PRINTS" id="PR00080">
    <property type="entry name" value="SDRFAMILY"/>
</dbReference>
<accession>A0ABX0P9J6</accession>
<protein>
    <submittedName>
        <fullName evidence="3">SDR family oxidoreductase</fullName>
    </submittedName>
</protein>
<dbReference type="PANTHER" id="PTHR42760">
    <property type="entry name" value="SHORT-CHAIN DEHYDROGENASES/REDUCTASES FAMILY MEMBER"/>
    <property type="match status" value="1"/>
</dbReference>
<dbReference type="PANTHER" id="PTHR42760:SF133">
    <property type="entry name" value="3-OXOACYL-[ACYL-CARRIER-PROTEIN] REDUCTASE"/>
    <property type="match status" value="1"/>
</dbReference>
<dbReference type="SUPFAM" id="SSF51735">
    <property type="entry name" value="NAD(P)-binding Rossmann-fold domains"/>
    <property type="match status" value="1"/>
</dbReference>
<evidence type="ECO:0000313" key="3">
    <source>
        <dbReference type="EMBL" id="NIA53697.1"/>
    </source>
</evidence>